<evidence type="ECO:0000259" key="6">
    <source>
        <dbReference type="PROSITE" id="PS51194"/>
    </source>
</evidence>
<name>A0A7Y9EU57_9MICO</name>
<evidence type="ECO:0000256" key="3">
    <source>
        <dbReference type="ARBA" id="ARBA00022806"/>
    </source>
</evidence>
<feature type="domain" description="Helicase C-terminal" evidence="6">
    <location>
        <begin position="261"/>
        <end position="421"/>
    </location>
</feature>
<dbReference type="PROSITE" id="PS51194">
    <property type="entry name" value="HELICASE_CTER"/>
    <property type="match status" value="1"/>
</dbReference>
<dbReference type="SMART" id="SM00487">
    <property type="entry name" value="DEXDc"/>
    <property type="match status" value="1"/>
</dbReference>
<dbReference type="CDD" id="cd17921">
    <property type="entry name" value="DEXHc_Ski2"/>
    <property type="match status" value="1"/>
</dbReference>
<dbReference type="Proteomes" id="UP000552045">
    <property type="component" value="Unassembled WGS sequence"/>
</dbReference>
<evidence type="ECO:0000256" key="2">
    <source>
        <dbReference type="ARBA" id="ARBA00022801"/>
    </source>
</evidence>
<dbReference type="SMART" id="SM00490">
    <property type="entry name" value="HELICc"/>
    <property type="match status" value="1"/>
</dbReference>
<gene>
    <name evidence="7" type="ORF">BKA02_000909</name>
</gene>
<dbReference type="InterPro" id="IPR014001">
    <property type="entry name" value="Helicase_ATP-bd"/>
</dbReference>
<accession>A0A7Y9EU57</accession>
<protein>
    <submittedName>
        <fullName evidence="7">Superfamily II RNA helicase</fullName>
    </submittedName>
</protein>
<dbReference type="InterPro" id="IPR027417">
    <property type="entry name" value="P-loop_NTPase"/>
</dbReference>
<sequence>MSAPLDPSIHSVDGAKPDPDAVYAAFAEWVESTGISLYPAQDEALIEIVSGQNLILSTPTGTGKSLVAMGAHFAALSEGRRTYYTAPIKALVSEKFFALVDVFGADSVGMVTGDSSVNAEAPIVCCTAEILANLALREGPDADVGQVVMDEFHFYGDPDRGWAWQVPLLTLPQAQFVLMSATLGDVSTLAEDLTRRTGRETVVVTGVERPVPLHFHYETTPIHETIDELLHTDRAPVYVVHFAQAAAMERAQALASAKVATREQRDEIAALIGGFRFTTAFGKTLSRLLRMGIGVHHAGMLPKYRRLVEQLAQRGLLRVICGTDTLGVGINVPIRTVLLTALTKFDGTRMRQLNAREFHQIAGRAGRAGFDTAGTVVAQAPEHETENLAAIRKAGDDAKKKRKIIRKKAPDGFVSWGEPSFQKLIVAEPETLTSHMRITSAMMLNVIARGGDVFGNMRALVYDNHEPRAQQRVLALRALGIYRTLRASGVVEDGPDGIRLTVDLQPNFALNQPLSPFALAAFELLDPESPSFALDAISIVEATLDDPRAVLSQQQFLARGEAVAAMKAEGMEYDERMEALEEITYPKPLDELLSAAFETFSASQPWIRDFELRPKSVVRDMYERAMSFGEYVAQYKVARSEGVVLRYLSDAFRAASQTIPEHLKTEELRDLIEWLGELVRQVDSSLLDEWEQLVSGGGPVDHDDEPIVPPAPKRLTGNVRAFRILVRNELFRRVQLAAREDIDALAALDPELGAEGWADALDAYFAEHDEIITGADARSTVLLVLEESGRTWHAQQILDDPAGDHDWRISATVDLDASDEAGEAVVSVTSVHRL</sequence>
<dbReference type="EMBL" id="JACCBH010000001">
    <property type="protein sequence ID" value="NYD53854.1"/>
    <property type="molecule type" value="Genomic_DNA"/>
</dbReference>
<dbReference type="InterPro" id="IPR001650">
    <property type="entry name" value="Helicase_C-like"/>
</dbReference>
<dbReference type="PROSITE" id="PS51192">
    <property type="entry name" value="HELICASE_ATP_BIND_1"/>
    <property type="match status" value="1"/>
</dbReference>
<dbReference type="GO" id="GO:0016787">
    <property type="term" value="F:hydrolase activity"/>
    <property type="evidence" value="ECO:0007669"/>
    <property type="project" value="UniProtKB-KW"/>
</dbReference>
<dbReference type="Pfam" id="PF00271">
    <property type="entry name" value="Helicase_C"/>
    <property type="match status" value="1"/>
</dbReference>
<keyword evidence="8" id="KW-1185">Reference proteome</keyword>
<proteinExistence type="predicted"/>
<comment type="caution">
    <text evidence="7">The sequence shown here is derived from an EMBL/GenBank/DDBJ whole genome shotgun (WGS) entry which is preliminary data.</text>
</comment>
<evidence type="ECO:0000313" key="8">
    <source>
        <dbReference type="Proteomes" id="UP000552045"/>
    </source>
</evidence>
<dbReference type="Gene3D" id="3.40.50.300">
    <property type="entry name" value="P-loop containing nucleotide triphosphate hydrolases"/>
    <property type="match status" value="2"/>
</dbReference>
<dbReference type="Pfam" id="PF00270">
    <property type="entry name" value="DEAD"/>
    <property type="match status" value="1"/>
</dbReference>
<dbReference type="InterPro" id="IPR050699">
    <property type="entry name" value="RNA-DNA_Helicase"/>
</dbReference>
<dbReference type="AlphaFoldDB" id="A0A7Y9EU57"/>
<dbReference type="PANTHER" id="PTHR12131:SF1">
    <property type="entry name" value="ATP-DEPENDENT RNA HELICASE SUPV3L1, MITOCHONDRIAL-RELATED"/>
    <property type="match status" value="1"/>
</dbReference>
<evidence type="ECO:0000259" key="5">
    <source>
        <dbReference type="PROSITE" id="PS51192"/>
    </source>
</evidence>
<dbReference type="GO" id="GO:0005524">
    <property type="term" value="F:ATP binding"/>
    <property type="evidence" value="ECO:0007669"/>
    <property type="project" value="UniProtKB-KW"/>
</dbReference>
<keyword evidence="4" id="KW-0067">ATP-binding</keyword>
<dbReference type="PANTHER" id="PTHR12131">
    <property type="entry name" value="ATP-DEPENDENT RNA AND DNA HELICASE"/>
    <property type="match status" value="1"/>
</dbReference>
<dbReference type="InterPro" id="IPR021904">
    <property type="entry name" value="DUF3516"/>
</dbReference>
<dbReference type="RefSeq" id="WP_179431722.1">
    <property type="nucleotide sequence ID" value="NZ_BAABLC010000001.1"/>
</dbReference>
<evidence type="ECO:0000256" key="4">
    <source>
        <dbReference type="ARBA" id="ARBA00022840"/>
    </source>
</evidence>
<dbReference type="GO" id="GO:0003676">
    <property type="term" value="F:nucleic acid binding"/>
    <property type="evidence" value="ECO:0007669"/>
    <property type="project" value="InterPro"/>
</dbReference>
<keyword evidence="3 7" id="KW-0347">Helicase</keyword>
<organism evidence="7 8">
    <name type="scientific">Microbacterium pseudoresistens</name>
    <dbReference type="NCBI Taxonomy" id="640634"/>
    <lineage>
        <taxon>Bacteria</taxon>
        <taxon>Bacillati</taxon>
        <taxon>Actinomycetota</taxon>
        <taxon>Actinomycetes</taxon>
        <taxon>Micrococcales</taxon>
        <taxon>Microbacteriaceae</taxon>
        <taxon>Microbacterium</taxon>
    </lineage>
</organism>
<dbReference type="Pfam" id="PF12029">
    <property type="entry name" value="DUF3516"/>
    <property type="match status" value="1"/>
</dbReference>
<evidence type="ECO:0000313" key="7">
    <source>
        <dbReference type="EMBL" id="NYD53854.1"/>
    </source>
</evidence>
<feature type="domain" description="Helicase ATP-binding" evidence="5">
    <location>
        <begin position="45"/>
        <end position="201"/>
    </location>
</feature>
<evidence type="ECO:0000256" key="1">
    <source>
        <dbReference type="ARBA" id="ARBA00022741"/>
    </source>
</evidence>
<dbReference type="SUPFAM" id="SSF52540">
    <property type="entry name" value="P-loop containing nucleoside triphosphate hydrolases"/>
    <property type="match status" value="1"/>
</dbReference>
<keyword evidence="2" id="KW-0378">Hydrolase</keyword>
<dbReference type="InterPro" id="IPR011545">
    <property type="entry name" value="DEAD/DEAH_box_helicase_dom"/>
</dbReference>
<keyword evidence="1" id="KW-0547">Nucleotide-binding</keyword>
<dbReference type="GO" id="GO:0004386">
    <property type="term" value="F:helicase activity"/>
    <property type="evidence" value="ECO:0007669"/>
    <property type="project" value="UniProtKB-KW"/>
</dbReference>
<reference evidence="7 8" key="1">
    <citation type="submission" date="2020-07" db="EMBL/GenBank/DDBJ databases">
        <title>Sequencing the genomes of 1000 actinobacteria strains.</title>
        <authorList>
            <person name="Klenk H.-P."/>
        </authorList>
    </citation>
    <scope>NUCLEOTIDE SEQUENCE [LARGE SCALE GENOMIC DNA]</scope>
    <source>
        <strain evidence="7 8">DSM 22185</strain>
    </source>
</reference>